<dbReference type="EMBL" id="NIVC01000570">
    <property type="protein sequence ID" value="PAA80712.1"/>
    <property type="molecule type" value="Genomic_DNA"/>
</dbReference>
<feature type="region of interest" description="Disordered" evidence="5">
    <location>
        <begin position="75"/>
        <end position="122"/>
    </location>
</feature>
<dbReference type="GO" id="GO:0005829">
    <property type="term" value="C:cytosol"/>
    <property type="evidence" value="ECO:0007669"/>
    <property type="project" value="TreeGrafter"/>
</dbReference>
<gene>
    <name evidence="7" type="ORF">BOX15_Mlig006998g1</name>
</gene>
<keyword evidence="3" id="KW-0677">Repeat</keyword>
<dbReference type="SUPFAM" id="SSF50729">
    <property type="entry name" value="PH domain-like"/>
    <property type="match status" value="1"/>
</dbReference>
<dbReference type="InterPro" id="IPR030113">
    <property type="entry name" value="AFAP"/>
</dbReference>
<feature type="region of interest" description="Disordered" evidence="5">
    <location>
        <begin position="362"/>
        <end position="383"/>
    </location>
</feature>
<dbReference type="GO" id="GO:0017124">
    <property type="term" value="F:SH3 domain binding"/>
    <property type="evidence" value="ECO:0007669"/>
    <property type="project" value="TreeGrafter"/>
</dbReference>
<evidence type="ECO:0000313" key="8">
    <source>
        <dbReference type="Proteomes" id="UP000215902"/>
    </source>
</evidence>
<keyword evidence="8" id="KW-1185">Reference proteome</keyword>
<name>A0A267G633_9PLAT</name>
<dbReference type="Pfam" id="PF00169">
    <property type="entry name" value="PH"/>
    <property type="match status" value="1"/>
</dbReference>
<feature type="compositionally biased region" description="Low complexity" evidence="5">
    <location>
        <begin position="157"/>
        <end position="173"/>
    </location>
</feature>
<dbReference type="AlphaFoldDB" id="A0A267G633"/>
<feature type="compositionally biased region" description="Low complexity" evidence="5">
    <location>
        <begin position="373"/>
        <end position="383"/>
    </location>
</feature>
<feature type="compositionally biased region" description="Low complexity" evidence="5">
    <location>
        <begin position="318"/>
        <end position="328"/>
    </location>
</feature>
<evidence type="ECO:0000256" key="4">
    <source>
        <dbReference type="ARBA" id="ARBA00023054"/>
    </source>
</evidence>
<dbReference type="InterPro" id="IPR001849">
    <property type="entry name" value="PH_domain"/>
</dbReference>
<reference evidence="7 8" key="1">
    <citation type="submission" date="2017-06" db="EMBL/GenBank/DDBJ databases">
        <title>A platform for efficient transgenesis in Macrostomum lignano, a flatworm model organism for stem cell research.</title>
        <authorList>
            <person name="Berezikov E."/>
        </authorList>
    </citation>
    <scope>NUCLEOTIDE SEQUENCE [LARGE SCALE GENOMIC DNA]</scope>
    <source>
        <strain evidence="7">DV1</strain>
        <tissue evidence="7">Whole organism</tissue>
    </source>
</reference>
<protein>
    <recommendedName>
        <fullName evidence="6">PH domain-containing protein</fullName>
    </recommendedName>
</protein>
<comment type="subcellular location">
    <subcellularLocation>
        <location evidence="1">Cytoplasm</location>
    </subcellularLocation>
</comment>
<feature type="non-terminal residue" evidence="7">
    <location>
        <position position="1"/>
    </location>
</feature>
<dbReference type="PANTHER" id="PTHR14338">
    <property type="entry name" value="ACTIN FILAMENT-ASSOCIATED PROTEIN 1 FAMILY MEMBER"/>
    <property type="match status" value="1"/>
</dbReference>
<dbReference type="PANTHER" id="PTHR14338:SF7">
    <property type="entry name" value="PH DOMAIN-CONTAINING PROTEIN"/>
    <property type="match status" value="1"/>
</dbReference>
<accession>A0A267G633</accession>
<proteinExistence type="predicted"/>
<feature type="region of interest" description="Disordered" evidence="5">
    <location>
        <begin position="142"/>
        <end position="183"/>
    </location>
</feature>
<organism evidence="7 8">
    <name type="scientific">Macrostomum lignano</name>
    <dbReference type="NCBI Taxonomy" id="282301"/>
    <lineage>
        <taxon>Eukaryota</taxon>
        <taxon>Metazoa</taxon>
        <taxon>Spiralia</taxon>
        <taxon>Lophotrochozoa</taxon>
        <taxon>Platyhelminthes</taxon>
        <taxon>Rhabditophora</taxon>
        <taxon>Macrostomorpha</taxon>
        <taxon>Macrostomida</taxon>
        <taxon>Macrostomidae</taxon>
        <taxon>Macrostomum</taxon>
    </lineage>
</organism>
<dbReference type="Gene3D" id="2.30.29.30">
    <property type="entry name" value="Pleckstrin-homology domain (PH domain)/Phosphotyrosine-binding domain (PTB)"/>
    <property type="match status" value="1"/>
</dbReference>
<evidence type="ECO:0000313" key="7">
    <source>
        <dbReference type="EMBL" id="PAA80712.1"/>
    </source>
</evidence>
<feature type="region of interest" description="Disordered" evidence="5">
    <location>
        <begin position="313"/>
        <end position="349"/>
    </location>
</feature>
<comment type="caution">
    <text evidence="7">The sequence shown here is derived from an EMBL/GenBank/DDBJ whole genome shotgun (WGS) entry which is preliminary data.</text>
</comment>
<feature type="region of interest" description="Disordered" evidence="5">
    <location>
        <begin position="1"/>
        <end position="30"/>
    </location>
</feature>
<evidence type="ECO:0000256" key="1">
    <source>
        <dbReference type="ARBA" id="ARBA00004496"/>
    </source>
</evidence>
<dbReference type="OrthoDB" id="6256281at2759"/>
<evidence type="ECO:0000256" key="5">
    <source>
        <dbReference type="SAM" id="MobiDB-lite"/>
    </source>
</evidence>
<feature type="domain" description="PH" evidence="6">
    <location>
        <begin position="180"/>
        <end position="281"/>
    </location>
</feature>
<evidence type="ECO:0000256" key="3">
    <source>
        <dbReference type="ARBA" id="ARBA00022737"/>
    </source>
</evidence>
<evidence type="ECO:0000259" key="6">
    <source>
        <dbReference type="SMART" id="SM00233"/>
    </source>
</evidence>
<evidence type="ECO:0000256" key="2">
    <source>
        <dbReference type="ARBA" id="ARBA00022490"/>
    </source>
</evidence>
<dbReference type="Proteomes" id="UP000215902">
    <property type="component" value="Unassembled WGS sequence"/>
</dbReference>
<dbReference type="SMART" id="SM00233">
    <property type="entry name" value="PH"/>
    <property type="match status" value="1"/>
</dbReference>
<feature type="compositionally biased region" description="Polar residues" evidence="5">
    <location>
        <begin position="107"/>
        <end position="120"/>
    </location>
</feature>
<dbReference type="InterPro" id="IPR011993">
    <property type="entry name" value="PH-like_dom_sf"/>
</dbReference>
<sequence>KAQVDTRPDKSVFYSCPPPRQQHPMQRHQSMALTDSQLPLGLIDSLLSFLGEELEGERLSQPARERQRSLLSHLRQQVGPGSRGGSNEASPRIGGPKARLSLPPQLYDSNFSHGSDGSEQSLEDYEIPGALVAESIPLPSRRRVSAGARRMSALPEQQQHQQQQYQQQKQQQQHPTHGGVSIVGPLWHRRRSCRWQRLPYCALHPTGLHCHKSRSAGFQQQQPTLSLALAGYTVLYVQRESHADHVIKLAHPSLPTHALAADTEEQARTWVRHLAAHAAGLPTPAFCSFLASPTLNSGLPAKNTTMTAALADMEPTDSGFSGPVSSSSNDDTCEPPPHQPQQTQSQSSNFYGVDLRRKSLAKSASFSPGVEPGPTASLPAAAKASSSTTAGGLLRRFRESFSLGAAVIARRRKSKLADDEDSAAAVAAAAATSSANQCQRWDPDALLSAQTEVRLGQETVWRRRQLQLRADGRLYVSELLSSSMSSAAQPSTCIELNGLLLAPATAPGNCGFRLATATSPEWTALEARGLGKLEIGAWLKQLALATGLASAYEPPAELLDLPSARAAALRQRLMEDNGGRAAVGRRASMPSAAMAEQLQQLQQQVAQLPMMMMIQQQQQQPPVLERQHSMMWRPLPPTPVEAQRRGSLLLPAQSASYW</sequence>
<feature type="compositionally biased region" description="Basic and acidic residues" evidence="5">
    <location>
        <begin position="1"/>
        <end position="10"/>
    </location>
</feature>
<keyword evidence="4" id="KW-0175">Coiled coil</keyword>
<keyword evidence="2" id="KW-0963">Cytoplasm</keyword>